<comment type="caution">
    <text evidence="2">The sequence shown here is derived from an EMBL/GenBank/DDBJ whole genome shotgun (WGS) entry which is preliminary data.</text>
</comment>
<dbReference type="Proteomes" id="UP001172102">
    <property type="component" value="Unassembled WGS sequence"/>
</dbReference>
<feature type="non-terminal residue" evidence="2">
    <location>
        <position position="191"/>
    </location>
</feature>
<dbReference type="InterPro" id="IPR010730">
    <property type="entry name" value="HET"/>
</dbReference>
<protein>
    <submittedName>
        <fullName evidence="2">Heterokaryon incompatibility protein-domain-containing protein</fullName>
    </submittedName>
</protein>
<evidence type="ECO:0000313" key="3">
    <source>
        <dbReference type="Proteomes" id="UP001172102"/>
    </source>
</evidence>
<evidence type="ECO:0000259" key="1">
    <source>
        <dbReference type="Pfam" id="PF06985"/>
    </source>
</evidence>
<dbReference type="AlphaFoldDB" id="A0AA40DYC4"/>
<dbReference type="PANTHER" id="PTHR24148:SF82">
    <property type="entry name" value="HETEROKARYON INCOMPATIBILITY DOMAIN-CONTAINING PROTEIN"/>
    <property type="match status" value="1"/>
</dbReference>
<accession>A0AA40DYC4</accession>
<proteinExistence type="predicted"/>
<feature type="domain" description="Heterokaryon incompatibility" evidence="1">
    <location>
        <begin position="47"/>
        <end position="185"/>
    </location>
</feature>
<gene>
    <name evidence="2" type="ORF">B0H67DRAFT_486481</name>
</gene>
<dbReference type="InterPro" id="IPR052895">
    <property type="entry name" value="HetReg/Transcr_Mod"/>
</dbReference>
<dbReference type="PANTHER" id="PTHR24148">
    <property type="entry name" value="ANKYRIN REPEAT DOMAIN-CONTAINING PROTEIN 39 HOMOLOG-RELATED"/>
    <property type="match status" value="1"/>
</dbReference>
<keyword evidence="3" id="KW-1185">Reference proteome</keyword>
<sequence length="191" mass="21743">MSQPSLYSPLRSQLREVRVIHLLPSDNFDHDIHCELRAVSLDTNPEYEALSYVWSTPPGTGFITVSGQPMEVTANLLAALRRLRCRQKTRVVWADAICINQADMDERCAQVLLMGDIYRLTKGVLIWLGDGLDGTREDALTVDERDDFPWRDAPMDASFILEPRVPALSLLLALPWWTRMWVVQEAILPPK</sequence>
<dbReference type="Pfam" id="PF06985">
    <property type="entry name" value="HET"/>
    <property type="match status" value="1"/>
</dbReference>
<reference evidence="2" key="1">
    <citation type="submission" date="2023-06" db="EMBL/GenBank/DDBJ databases">
        <title>Genome-scale phylogeny and comparative genomics of the fungal order Sordariales.</title>
        <authorList>
            <consortium name="Lawrence Berkeley National Laboratory"/>
            <person name="Hensen N."/>
            <person name="Bonometti L."/>
            <person name="Westerberg I."/>
            <person name="Brannstrom I.O."/>
            <person name="Guillou S."/>
            <person name="Cros-Aarteil S."/>
            <person name="Calhoun S."/>
            <person name="Haridas S."/>
            <person name="Kuo A."/>
            <person name="Mondo S."/>
            <person name="Pangilinan J."/>
            <person name="Riley R."/>
            <person name="Labutti K."/>
            <person name="Andreopoulos B."/>
            <person name="Lipzen A."/>
            <person name="Chen C."/>
            <person name="Yanf M."/>
            <person name="Daum C."/>
            <person name="Ng V."/>
            <person name="Clum A."/>
            <person name="Steindorff A."/>
            <person name="Ohm R."/>
            <person name="Martin F."/>
            <person name="Silar P."/>
            <person name="Natvig D."/>
            <person name="Lalanne C."/>
            <person name="Gautier V."/>
            <person name="Ament-Velasquez S.L."/>
            <person name="Kruys A."/>
            <person name="Hutchinson M.I."/>
            <person name="Powell A.J."/>
            <person name="Barry K."/>
            <person name="Miller A.N."/>
            <person name="Grigoriev I.V."/>
            <person name="Debuchy R."/>
            <person name="Gladieux P."/>
            <person name="Thoren M.H."/>
            <person name="Johannesson H."/>
        </authorList>
    </citation>
    <scope>NUCLEOTIDE SEQUENCE</scope>
    <source>
        <strain evidence="2">SMH4607-1</strain>
    </source>
</reference>
<evidence type="ECO:0000313" key="2">
    <source>
        <dbReference type="EMBL" id="KAK0720994.1"/>
    </source>
</evidence>
<organism evidence="2 3">
    <name type="scientific">Lasiosphaeris hirsuta</name>
    <dbReference type="NCBI Taxonomy" id="260670"/>
    <lineage>
        <taxon>Eukaryota</taxon>
        <taxon>Fungi</taxon>
        <taxon>Dikarya</taxon>
        <taxon>Ascomycota</taxon>
        <taxon>Pezizomycotina</taxon>
        <taxon>Sordariomycetes</taxon>
        <taxon>Sordariomycetidae</taxon>
        <taxon>Sordariales</taxon>
        <taxon>Lasiosphaeriaceae</taxon>
        <taxon>Lasiosphaeris</taxon>
    </lineage>
</organism>
<dbReference type="EMBL" id="JAUKUA010000003">
    <property type="protein sequence ID" value="KAK0720994.1"/>
    <property type="molecule type" value="Genomic_DNA"/>
</dbReference>
<name>A0AA40DYC4_9PEZI</name>